<organism evidence="1 2">
    <name type="scientific">Panicum hallii var. hallii</name>
    <dbReference type="NCBI Taxonomy" id="1504633"/>
    <lineage>
        <taxon>Eukaryota</taxon>
        <taxon>Viridiplantae</taxon>
        <taxon>Streptophyta</taxon>
        <taxon>Embryophyta</taxon>
        <taxon>Tracheophyta</taxon>
        <taxon>Spermatophyta</taxon>
        <taxon>Magnoliopsida</taxon>
        <taxon>Liliopsida</taxon>
        <taxon>Poales</taxon>
        <taxon>Poaceae</taxon>
        <taxon>PACMAD clade</taxon>
        <taxon>Panicoideae</taxon>
        <taxon>Panicodae</taxon>
        <taxon>Paniceae</taxon>
        <taxon>Panicinae</taxon>
        <taxon>Panicum</taxon>
        <taxon>Panicum sect. Panicum</taxon>
    </lineage>
</organism>
<gene>
    <name evidence="1" type="ORF">GQ55_2G023300</name>
</gene>
<dbReference type="Proteomes" id="UP000244336">
    <property type="component" value="Chromosome 2"/>
</dbReference>
<accession>A0A2T7EKM0</accession>
<keyword evidence="2" id="KW-1185">Reference proteome</keyword>
<sequence>MQMQCIISRLFLRWIDLLTNFLRMRERERELTATELERSHDGNPTQVWCRFAVWHRTKTHVGHLLGCLHSRRLGRTAEIKTCSSADHAHATMTKRTKNFGCIGLNLLRSLLKEEAGRRNLLPVILSSFLCFSFDVQ</sequence>
<dbReference type="EMBL" id="CM009750">
    <property type="protein sequence ID" value="PUZ68386.1"/>
    <property type="molecule type" value="Genomic_DNA"/>
</dbReference>
<dbReference type="AlphaFoldDB" id="A0A2T7EKM0"/>
<reference evidence="1 2" key="1">
    <citation type="submission" date="2018-04" db="EMBL/GenBank/DDBJ databases">
        <title>WGS assembly of Panicum hallii var. hallii HAL2.</title>
        <authorList>
            <person name="Lovell J."/>
            <person name="Jenkins J."/>
            <person name="Lowry D."/>
            <person name="Mamidi S."/>
            <person name="Sreedasyam A."/>
            <person name="Weng X."/>
            <person name="Barry K."/>
            <person name="Bonette J."/>
            <person name="Campitelli B."/>
            <person name="Daum C."/>
            <person name="Gordon S."/>
            <person name="Gould B."/>
            <person name="Lipzen A."/>
            <person name="MacQueen A."/>
            <person name="Palacio-Mejia J."/>
            <person name="Plott C."/>
            <person name="Shakirov E."/>
            <person name="Shu S."/>
            <person name="Yoshinaga Y."/>
            <person name="Zane M."/>
            <person name="Rokhsar D."/>
            <person name="Grimwood J."/>
            <person name="Schmutz J."/>
            <person name="Juenger T."/>
        </authorList>
    </citation>
    <scope>NUCLEOTIDE SEQUENCE [LARGE SCALE GENOMIC DNA]</scope>
    <source>
        <strain evidence="2">cv. HAL2</strain>
    </source>
</reference>
<dbReference type="Gramene" id="PUZ68386">
    <property type="protein sequence ID" value="PUZ68386"/>
    <property type="gene ID" value="GQ55_2G023300"/>
</dbReference>
<protein>
    <submittedName>
        <fullName evidence="1">Uncharacterized protein</fullName>
    </submittedName>
</protein>
<proteinExistence type="predicted"/>
<evidence type="ECO:0000313" key="1">
    <source>
        <dbReference type="EMBL" id="PUZ68386.1"/>
    </source>
</evidence>
<name>A0A2T7EKM0_9POAL</name>
<evidence type="ECO:0000313" key="2">
    <source>
        <dbReference type="Proteomes" id="UP000244336"/>
    </source>
</evidence>